<dbReference type="Gene3D" id="3.40.50.150">
    <property type="entry name" value="Vaccinia Virus protein VP39"/>
    <property type="match status" value="1"/>
</dbReference>
<dbReference type="SUPFAM" id="SSF53335">
    <property type="entry name" value="S-adenosyl-L-methionine-dependent methyltransferases"/>
    <property type="match status" value="1"/>
</dbReference>
<dbReference type="CDD" id="cd02440">
    <property type="entry name" value="AdoMet_MTases"/>
    <property type="match status" value="1"/>
</dbReference>
<sequence>MMKTNKTQDFWGNNNEVYRKIIISGPPSTSVKEIVTRLNDLSPLRNATEILDNGCGTGLGMRYLIDHYEKELPDSVRLVASDMSGGMIQLVKEHKEKNKSNKFWRRLETGLWKVEDMSVVEDDSFSHIIASLVMFFPPDAKHALKESYRVLRPDGVIGMSSFKGNGWWELVDIGRKAKEGAPHRKPLPENWSSRDLIESNLKSVGFRDIKIAEIDSILEVKDVKKLAEFLVKSGNPRTAYIFEDFTDSEKKIACDLIIKHVEETKKIPAEFKSTLLVSVAKK</sequence>
<dbReference type="AlphaFoldDB" id="A0AA35IUK7"/>
<organism evidence="2 3">
    <name type="scientific">Saccharomyces mikatae IFO 1815</name>
    <dbReference type="NCBI Taxonomy" id="226126"/>
    <lineage>
        <taxon>Eukaryota</taxon>
        <taxon>Fungi</taxon>
        <taxon>Dikarya</taxon>
        <taxon>Ascomycota</taxon>
        <taxon>Saccharomycotina</taxon>
        <taxon>Saccharomycetes</taxon>
        <taxon>Saccharomycetales</taxon>
        <taxon>Saccharomycetaceae</taxon>
        <taxon>Saccharomyces</taxon>
    </lineage>
</organism>
<dbReference type="Proteomes" id="UP001161438">
    <property type="component" value="Chromosome 15"/>
</dbReference>
<dbReference type="InterPro" id="IPR029063">
    <property type="entry name" value="SAM-dependent_MTases_sf"/>
</dbReference>
<evidence type="ECO:0000313" key="3">
    <source>
        <dbReference type="Proteomes" id="UP001161438"/>
    </source>
</evidence>
<dbReference type="GeneID" id="80921077"/>
<dbReference type="RefSeq" id="XP_056079289.1">
    <property type="nucleotide sequence ID" value="XM_056225473.1"/>
</dbReference>
<name>A0AA35IUK7_SACMI</name>
<accession>A0AA35IUK7</accession>
<dbReference type="Pfam" id="PF13649">
    <property type="entry name" value="Methyltransf_25"/>
    <property type="match status" value="1"/>
</dbReference>
<dbReference type="EMBL" id="OX365771">
    <property type="protein sequence ID" value="CAI4036169.1"/>
    <property type="molecule type" value="Genomic_DNA"/>
</dbReference>
<gene>
    <name evidence="2" type="primary">SMKI15G0070</name>
    <name evidence="2" type="ORF">SMKI_15G0070</name>
</gene>
<evidence type="ECO:0000259" key="1">
    <source>
        <dbReference type="Pfam" id="PF13649"/>
    </source>
</evidence>
<feature type="domain" description="Methyltransferase" evidence="1">
    <location>
        <begin position="50"/>
        <end position="155"/>
    </location>
</feature>
<proteinExistence type="predicted"/>
<protein>
    <recommendedName>
        <fullName evidence="1">Methyltransferase domain-containing protein</fullName>
    </recommendedName>
</protein>
<keyword evidence="3" id="KW-1185">Reference proteome</keyword>
<reference evidence="2" key="1">
    <citation type="submission" date="2022-10" db="EMBL/GenBank/DDBJ databases">
        <authorList>
            <person name="Byrne P K."/>
        </authorList>
    </citation>
    <scope>NUCLEOTIDE SEQUENCE</scope>
    <source>
        <strain evidence="2">IFO1815</strain>
    </source>
</reference>
<dbReference type="PANTHER" id="PTHR43591">
    <property type="entry name" value="METHYLTRANSFERASE"/>
    <property type="match status" value="1"/>
</dbReference>
<dbReference type="InterPro" id="IPR041698">
    <property type="entry name" value="Methyltransf_25"/>
</dbReference>
<evidence type="ECO:0000313" key="2">
    <source>
        <dbReference type="EMBL" id="CAI4036169.1"/>
    </source>
</evidence>